<name>A0A7U2I4T6_PHANO</name>
<dbReference type="Proteomes" id="UP000663193">
    <property type="component" value="Chromosome 10"/>
</dbReference>
<dbReference type="AlphaFoldDB" id="A0A7U2I4T6"/>
<reference evidence="2" key="1">
    <citation type="journal article" date="2021" name="BMC Genomics">
        <title>Chromosome-level genome assembly and manually-curated proteome of model necrotroph Parastagonospora nodorum Sn15 reveals a genome-wide trove of candidate effector homologs, and redundancy of virulence-related functions within an accessory chromosome.</title>
        <authorList>
            <person name="Bertazzoni S."/>
            <person name="Jones D.A.B."/>
            <person name="Phan H.T."/>
            <person name="Tan K.-C."/>
            <person name="Hane J.K."/>
        </authorList>
    </citation>
    <scope>NUCLEOTIDE SEQUENCE [LARGE SCALE GENOMIC DNA]</scope>
    <source>
        <strain evidence="2">SN15 / ATCC MYA-4574 / FGSC 10173)</strain>
    </source>
</reference>
<gene>
    <name evidence="1" type="ORF">JI435_414100</name>
</gene>
<organism evidence="1 2">
    <name type="scientific">Phaeosphaeria nodorum (strain SN15 / ATCC MYA-4574 / FGSC 10173)</name>
    <name type="common">Glume blotch fungus</name>
    <name type="synonym">Parastagonospora nodorum</name>
    <dbReference type="NCBI Taxonomy" id="321614"/>
    <lineage>
        <taxon>Eukaryota</taxon>
        <taxon>Fungi</taxon>
        <taxon>Dikarya</taxon>
        <taxon>Ascomycota</taxon>
        <taxon>Pezizomycotina</taxon>
        <taxon>Dothideomycetes</taxon>
        <taxon>Pleosporomycetidae</taxon>
        <taxon>Pleosporales</taxon>
        <taxon>Pleosporineae</taxon>
        <taxon>Phaeosphaeriaceae</taxon>
        <taxon>Parastagonospora</taxon>
    </lineage>
</organism>
<dbReference type="EMBL" id="CP069032">
    <property type="protein sequence ID" value="QRC99826.1"/>
    <property type="molecule type" value="Genomic_DNA"/>
</dbReference>
<dbReference type="VEuPathDB" id="FungiDB:JI435_414100"/>
<evidence type="ECO:0000313" key="2">
    <source>
        <dbReference type="Proteomes" id="UP000663193"/>
    </source>
</evidence>
<protein>
    <submittedName>
        <fullName evidence="1">Uncharacterized protein</fullName>
    </submittedName>
</protein>
<sequence length="50" mass="5718">MTRPSLMGRRNGRCWSAVLSCVSGSGRAGRYAACYWCEMREKGKRAWTSW</sequence>
<proteinExistence type="predicted"/>
<evidence type="ECO:0000313" key="1">
    <source>
        <dbReference type="EMBL" id="QRC99826.1"/>
    </source>
</evidence>
<accession>A0A7U2I4T6</accession>
<keyword evidence="2" id="KW-1185">Reference proteome</keyword>